<dbReference type="InterPro" id="IPR003594">
    <property type="entry name" value="HATPase_dom"/>
</dbReference>
<dbReference type="CDD" id="cd16936">
    <property type="entry name" value="HATPase_RsbW-like"/>
    <property type="match status" value="1"/>
</dbReference>
<feature type="domain" description="Histidine kinase/HSP90-like ATPase" evidence="2">
    <location>
        <begin position="11"/>
        <end position="122"/>
    </location>
</feature>
<dbReference type="GO" id="GO:0004674">
    <property type="term" value="F:protein serine/threonine kinase activity"/>
    <property type="evidence" value="ECO:0007669"/>
    <property type="project" value="UniProtKB-KW"/>
</dbReference>
<reference evidence="3 4" key="1">
    <citation type="submission" date="2015-10" db="EMBL/GenBank/DDBJ databases">
        <title>Draft genome sequence of Streptomyces corchorusii DSM 40340, type strain for the species Streptomyces corchorusii.</title>
        <authorList>
            <person name="Ruckert C."/>
            <person name="Winkler A."/>
            <person name="Kalinowski J."/>
            <person name="Kampfer P."/>
            <person name="Glaeser S."/>
        </authorList>
    </citation>
    <scope>NUCLEOTIDE SEQUENCE [LARGE SCALE GENOMIC DNA]</scope>
    <source>
        <strain evidence="3 4">DSM 40340</strain>
    </source>
</reference>
<dbReference type="Proteomes" id="UP000053398">
    <property type="component" value="Unassembled WGS sequence"/>
</dbReference>
<dbReference type="RefSeq" id="WP_059265850.1">
    <property type="nucleotide sequence ID" value="NZ_KQ948366.1"/>
</dbReference>
<evidence type="ECO:0000256" key="1">
    <source>
        <dbReference type="ARBA" id="ARBA00022527"/>
    </source>
</evidence>
<dbReference type="EMBL" id="LMWP01000043">
    <property type="protein sequence ID" value="KUN18553.1"/>
    <property type="molecule type" value="Genomic_DNA"/>
</dbReference>
<evidence type="ECO:0000313" key="4">
    <source>
        <dbReference type="Proteomes" id="UP000053398"/>
    </source>
</evidence>
<organism evidence="3 4">
    <name type="scientific">Streptomyces corchorusii</name>
    <name type="common">Streptomyces chibaensis</name>
    <dbReference type="NCBI Taxonomy" id="1903"/>
    <lineage>
        <taxon>Bacteria</taxon>
        <taxon>Bacillati</taxon>
        <taxon>Actinomycetota</taxon>
        <taxon>Actinomycetes</taxon>
        <taxon>Kitasatosporales</taxon>
        <taxon>Streptomycetaceae</taxon>
        <taxon>Streptomyces</taxon>
    </lineage>
</organism>
<dbReference type="InterPro" id="IPR036890">
    <property type="entry name" value="HATPase_C_sf"/>
</dbReference>
<dbReference type="PANTHER" id="PTHR35526:SF3">
    <property type="entry name" value="ANTI-SIGMA-F FACTOR RSBW"/>
    <property type="match status" value="1"/>
</dbReference>
<dbReference type="AlphaFoldDB" id="A0A124HK53"/>
<protein>
    <submittedName>
        <fullName evidence="3">Regulator</fullName>
    </submittedName>
</protein>
<sequence>MRHLAQQTVGADPQTVRDARDFAMRAFDSWGGCRRGDDIRLCVSELAGNAVQHGSPDGRTYLVRLIRPPYCLHVEVHDTTHHSRVHIPPASPSAETGRGMRIIQELCDDWGMQTLTGGKAVRTCFRRPEAPTSRRSCTP</sequence>
<keyword evidence="4" id="KW-1185">Reference proteome</keyword>
<gene>
    <name evidence="3" type="ORF">AQJ11_34560</name>
</gene>
<dbReference type="SUPFAM" id="SSF55874">
    <property type="entry name" value="ATPase domain of HSP90 chaperone/DNA topoisomerase II/histidine kinase"/>
    <property type="match status" value="1"/>
</dbReference>
<proteinExistence type="predicted"/>
<evidence type="ECO:0000313" key="3">
    <source>
        <dbReference type="EMBL" id="KUN18553.1"/>
    </source>
</evidence>
<dbReference type="Gene3D" id="3.30.565.10">
    <property type="entry name" value="Histidine kinase-like ATPase, C-terminal domain"/>
    <property type="match status" value="1"/>
</dbReference>
<evidence type="ECO:0000259" key="2">
    <source>
        <dbReference type="Pfam" id="PF13581"/>
    </source>
</evidence>
<dbReference type="InterPro" id="IPR050267">
    <property type="entry name" value="Anti-sigma-factor_SerPK"/>
</dbReference>
<keyword evidence="1" id="KW-0808">Transferase</keyword>
<comment type="caution">
    <text evidence="3">The sequence shown here is derived from an EMBL/GenBank/DDBJ whole genome shotgun (WGS) entry which is preliminary data.</text>
</comment>
<keyword evidence="1" id="KW-0418">Kinase</keyword>
<accession>A0A124HK53</accession>
<dbReference type="PANTHER" id="PTHR35526">
    <property type="entry name" value="ANTI-SIGMA-F FACTOR RSBW-RELATED"/>
    <property type="match status" value="1"/>
</dbReference>
<keyword evidence="1" id="KW-0723">Serine/threonine-protein kinase</keyword>
<dbReference type="Pfam" id="PF13581">
    <property type="entry name" value="HATPase_c_2"/>
    <property type="match status" value="1"/>
</dbReference>
<name>A0A124HK53_STRCK</name>